<protein>
    <submittedName>
        <fullName evidence="8">Fungal-specific transcription factor domain-domain-containing protein</fullName>
    </submittedName>
</protein>
<name>A0A1Y2E3F9_9PEZI</name>
<dbReference type="Gene3D" id="4.10.240.10">
    <property type="entry name" value="Zn(2)-C6 fungal-type DNA-binding domain"/>
    <property type="match status" value="1"/>
</dbReference>
<evidence type="ECO:0000313" key="8">
    <source>
        <dbReference type="EMBL" id="ORY66049.1"/>
    </source>
</evidence>
<dbReference type="Pfam" id="PF00172">
    <property type="entry name" value="Zn_clus"/>
    <property type="match status" value="1"/>
</dbReference>
<feature type="region of interest" description="Disordered" evidence="6">
    <location>
        <begin position="153"/>
        <end position="185"/>
    </location>
</feature>
<dbReference type="InterPro" id="IPR007219">
    <property type="entry name" value="XnlR_reg_dom"/>
</dbReference>
<dbReference type="InterPro" id="IPR001138">
    <property type="entry name" value="Zn2Cys6_DnaBD"/>
</dbReference>
<keyword evidence="3" id="KW-0805">Transcription regulation</keyword>
<keyword evidence="5" id="KW-0539">Nucleus</keyword>
<evidence type="ECO:0000256" key="3">
    <source>
        <dbReference type="ARBA" id="ARBA00023015"/>
    </source>
</evidence>
<dbReference type="GO" id="GO:0008270">
    <property type="term" value="F:zinc ion binding"/>
    <property type="evidence" value="ECO:0007669"/>
    <property type="project" value="InterPro"/>
</dbReference>
<dbReference type="Pfam" id="PF04082">
    <property type="entry name" value="Fungal_trans"/>
    <property type="match status" value="1"/>
</dbReference>
<dbReference type="SMART" id="SM00906">
    <property type="entry name" value="Fungal_trans"/>
    <property type="match status" value="1"/>
</dbReference>
<feature type="region of interest" description="Disordered" evidence="6">
    <location>
        <begin position="1"/>
        <end position="55"/>
    </location>
</feature>
<dbReference type="STRING" id="1141098.A0A1Y2E3F9"/>
<keyword evidence="4" id="KW-0804">Transcription</keyword>
<comment type="subcellular location">
    <subcellularLocation>
        <location evidence="1">Nucleus</location>
    </subcellularLocation>
</comment>
<gene>
    <name evidence="8" type="ORF">BCR38DRAFT_172230</name>
</gene>
<evidence type="ECO:0000259" key="7">
    <source>
        <dbReference type="PROSITE" id="PS50048"/>
    </source>
</evidence>
<dbReference type="GO" id="GO:0005634">
    <property type="term" value="C:nucleus"/>
    <property type="evidence" value="ECO:0007669"/>
    <property type="project" value="UniProtKB-SubCell"/>
</dbReference>
<dbReference type="GO" id="GO:0003677">
    <property type="term" value="F:DNA binding"/>
    <property type="evidence" value="ECO:0007669"/>
    <property type="project" value="InterPro"/>
</dbReference>
<evidence type="ECO:0000256" key="2">
    <source>
        <dbReference type="ARBA" id="ARBA00022723"/>
    </source>
</evidence>
<dbReference type="SUPFAM" id="SSF57701">
    <property type="entry name" value="Zn2/Cys6 DNA-binding domain"/>
    <property type="match status" value="1"/>
</dbReference>
<dbReference type="InterPro" id="IPR036864">
    <property type="entry name" value="Zn2-C6_fun-type_DNA-bd_sf"/>
</dbReference>
<evidence type="ECO:0000256" key="1">
    <source>
        <dbReference type="ARBA" id="ARBA00004123"/>
    </source>
</evidence>
<dbReference type="AlphaFoldDB" id="A0A1Y2E3F9"/>
<feature type="domain" description="Zn(2)-C6 fungal-type" evidence="7">
    <location>
        <begin position="50"/>
        <end position="79"/>
    </location>
</feature>
<evidence type="ECO:0000256" key="5">
    <source>
        <dbReference type="ARBA" id="ARBA00023242"/>
    </source>
</evidence>
<feature type="region of interest" description="Disordered" evidence="6">
    <location>
        <begin position="681"/>
        <end position="700"/>
    </location>
</feature>
<dbReference type="CDD" id="cd00067">
    <property type="entry name" value="GAL4"/>
    <property type="match status" value="1"/>
</dbReference>
<dbReference type="GeneID" id="63770073"/>
<evidence type="ECO:0000256" key="6">
    <source>
        <dbReference type="SAM" id="MobiDB-lite"/>
    </source>
</evidence>
<feature type="compositionally biased region" description="Basic and acidic residues" evidence="6">
    <location>
        <begin position="168"/>
        <end position="185"/>
    </location>
</feature>
<dbReference type="OrthoDB" id="4456959at2759"/>
<organism evidence="8 9">
    <name type="scientific">Pseudomassariella vexata</name>
    <dbReference type="NCBI Taxonomy" id="1141098"/>
    <lineage>
        <taxon>Eukaryota</taxon>
        <taxon>Fungi</taxon>
        <taxon>Dikarya</taxon>
        <taxon>Ascomycota</taxon>
        <taxon>Pezizomycotina</taxon>
        <taxon>Sordariomycetes</taxon>
        <taxon>Xylariomycetidae</taxon>
        <taxon>Amphisphaeriales</taxon>
        <taxon>Pseudomassariaceae</taxon>
        <taxon>Pseudomassariella</taxon>
    </lineage>
</organism>
<dbReference type="InParanoid" id="A0A1Y2E3F9"/>
<feature type="compositionally biased region" description="Polar residues" evidence="6">
    <location>
        <begin position="155"/>
        <end position="167"/>
    </location>
</feature>
<dbReference type="PROSITE" id="PS00463">
    <property type="entry name" value="ZN2_CY6_FUNGAL_1"/>
    <property type="match status" value="1"/>
</dbReference>
<dbReference type="SMART" id="SM00066">
    <property type="entry name" value="GAL4"/>
    <property type="match status" value="1"/>
</dbReference>
<keyword evidence="9" id="KW-1185">Reference proteome</keyword>
<proteinExistence type="predicted"/>
<dbReference type="CDD" id="cd12148">
    <property type="entry name" value="fungal_TF_MHR"/>
    <property type="match status" value="1"/>
</dbReference>
<dbReference type="PANTHER" id="PTHR47338:SF23">
    <property type="entry name" value="ZN(II)2CYS6 TRANSCRIPTION FACTOR (EUROFUNG)"/>
    <property type="match status" value="1"/>
</dbReference>
<accession>A0A1Y2E3F9</accession>
<dbReference type="PROSITE" id="PS50048">
    <property type="entry name" value="ZN2_CY6_FUNGAL_2"/>
    <property type="match status" value="1"/>
</dbReference>
<dbReference type="GO" id="GO:0000981">
    <property type="term" value="F:DNA-binding transcription factor activity, RNA polymerase II-specific"/>
    <property type="evidence" value="ECO:0007669"/>
    <property type="project" value="InterPro"/>
</dbReference>
<comment type="caution">
    <text evidence="8">The sequence shown here is derived from an EMBL/GenBank/DDBJ whole genome shotgun (WGS) entry which is preliminary data.</text>
</comment>
<dbReference type="RefSeq" id="XP_040717013.1">
    <property type="nucleotide sequence ID" value="XM_040853861.1"/>
</dbReference>
<reference evidence="8 9" key="1">
    <citation type="submission" date="2016-07" db="EMBL/GenBank/DDBJ databases">
        <title>Pervasive Adenine N6-methylation of Active Genes in Fungi.</title>
        <authorList>
            <consortium name="DOE Joint Genome Institute"/>
            <person name="Mondo S.J."/>
            <person name="Dannebaum R.O."/>
            <person name="Kuo R.C."/>
            <person name="Labutti K."/>
            <person name="Haridas S."/>
            <person name="Kuo A."/>
            <person name="Salamov A."/>
            <person name="Ahrendt S.R."/>
            <person name="Lipzen A."/>
            <person name="Sullivan W."/>
            <person name="Andreopoulos W.B."/>
            <person name="Clum A."/>
            <person name="Lindquist E."/>
            <person name="Daum C."/>
            <person name="Ramamoorthy G.K."/>
            <person name="Gryganskyi A."/>
            <person name="Culley D."/>
            <person name="Magnuson J.K."/>
            <person name="James T.Y."/>
            <person name="O'Malley M.A."/>
            <person name="Stajich J.E."/>
            <person name="Spatafora J.W."/>
            <person name="Visel A."/>
            <person name="Grigoriev I.V."/>
        </authorList>
    </citation>
    <scope>NUCLEOTIDE SEQUENCE [LARGE SCALE GENOMIC DNA]</scope>
    <source>
        <strain evidence="8 9">CBS 129021</strain>
    </source>
</reference>
<sequence>MHHQDVACQGGGKPDTDDRNASSNSGPDETSRSKRRRLSKEDQQENEGPACQNCRRKKSACSRTQPCSACTRYHVDCVYDDRRMKPGLRTGAIESLSQRVVALEQMFLGQGLLWQQMWQTQQAAATNGRTEEPNPVTTINDELQGSIARLRGSLAATSNRESGPSFESDNRRHGRDPPRSRETRDQAFNISALDETVLPPDDLVDALVDIYFANVHPWIPMLHVRQFRERMANPTERQTLSTIFYAIISLCVRFSDDQRLGDADQKTRYAKRSRQLVILRSMESFSVENLQALTICAFDLIGGGRGPSAWSIVGSMTRTVVQLQLSVEDDDQVQGPAKTLIKRMAFLPKCRNWSETEERRRVFWNIFIMDRFCSIATGWNFSLTSADVKRRLPCEGALWETGQPLEMPTPFFGVADESSRANPTVPTIRPEVDDQSLGGFAFSIEATESLSLVTSFFLQQDIPSDPRQVQVWLMRFKQLDLRLIQWKIFLPERWREACVLNSDGNMDPNLTLAHMTHNTAVILLHQVIAFPLPEWRDARIRLPSSSSSETCLAAATEVAIIADAFLQRSSSLTNPQFSFCLFIAGRMLLAYSSYKGEPLASAFDSLVNSLLETSRRWNGLSDISNETPNLASKFASRLVEARQQGRNILDIRKPVYSDDQYLENTPENSLDALPNFGHNATGTQYMSISTPPETQDASPDSISMAFPPLPLAFQGQPSFTNPSTPTPSQVVLPNHLAPGTQISNMGLVPDPMIGEAAANGYDSIDGFLDNSFPPDQRISVFSYRNV</sequence>
<evidence type="ECO:0000313" key="9">
    <source>
        <dbReference type="Proteomes" id="UP000193689"/>
    </source>
</evidence>
<keyword evidence="2" id="KW-0479">Metal-binding</keyword>
<dbReference type="InterPro" id="IPR050815">
    <property type="entry name" value="TF_fung"/>
</dbReference>
<dbReference type="PANTHER" id="PTHR47338">
    <property type="entry name" value="ZN(II)2CYS6 TRANSCRIPTION FACTOR (EUROFUNG)-RELATED"/>
    <property type="match status" value="1"/>
</dbReference>
<dbReference type="EMBL" id="MCFJ01000005">
    <property type="protein sequence ID" value="ORY66049.1"/>
    <property type="molecule type" value="Genomic_DNA"/>
</dbReference>
<evidence type="ECO:0000256" key="4">
    <source>
        <dbReference type="ARBA" id="ARBA00023163"/>
    </source>
</evidence>
<dbReference type="Proteomes" id="UP000193689">
    <property type="component" value="Unassembled WGS sequence"/>
</dbReference>
<dbReference type="GO" id="GO:0006351">
    <property type="term" value="P:DNA-templated transcription"/>
    <property type="evidence" value="ECO:0007669"/>
    <property type="project" value="InterPro"/>
</dbReference>